<dbReference type="AlphaFoldDB" id="A0A291MYK9"/>
<dbReference type="Pfam" id="PF00512">
    <property type="entry name" value="HisKA"/>
    <property type="match status" value="1"/>
</dbReference>
<feature type="domain" description="Histidine kinase" evidence="10">
    <location>
        <begin position="278"/>
        <end position="493"/>
    </location>
</feature>
<dbReference type="PANTHER" id="PTHR43065">
    <property type="entry name" value="SENSOR HISTIDINE KINASE"/>
    <property type="match status" value="1"/>
</dbReference>
<dbReference type="GO" id="GO:0006355">
    <property type="term" value="P:regulation of DNA-templated transcription"/>
    <property type="evidence" value="ECO:0007669"/>
    <property type="project" value="InterPro"/>
</dbReference>
<evidence type="ECO:0000256" key="8">
    <source>
        <dbReference type="ARBA" id="ARBA00023012"/>
    </source>
</evidence>
<dbReference type="SMART" id="SM00091">
    <property type="entry name" value="PAS"/>
    <property type="match status" value="2"/>
</dbReference>
<evidence type="ECO:0000256" key="4">
    <source>
        <dbReference type="ARBA" id="ARBA00022679"/>
    </source>
</evidence>
<dbReference type="Pfam" id="PF08447">
    <property type="entry name" value="PAS_3"/>
    <property type="match status" value="1"/>
</dbReference>
<dbReference type="InterPro" id="IPR004358">
    <property type="entry name" value="Sig_transdc_His_kin-like_C"/>
</dbReference>
<evidence type="ECO:0000259" key="11">
    <source>
        <dbReference type="PROSITE" id="PS50112"/>
    </source>
</evidence>
<evidence type="ECO:0000256" key="1">
    <source>
        <dbReference type="ARBA" id="ARBA00000085"/>
    </source>
</evidence>
<evidence type="ECO:0000256" key="2">
    <source>
        <dbReference type="ARBA" id="ARBA00012438"/>
    </source>
</evidence>
<dbReference type="FunFam" id="3.30.565.10:FF:000042">
    <property type="entry name" value="Two-component sensor histidine kinase KdpD"/>
    <property type="match status" value="1"/>
</dbReference>
<evidence type="ECO:0000313" key="13">
    <source>
        <dbReference type="Proteomes" id="UP000219422"/>
    </source>
</evidence>
<dbReference type="Gene3D" id="3.30.450.20">
    <property type="entry name" value="PAS domain"/>
    <property type="match status" value="2"/>
</dbReference>
<evidence type="ECO:0000256" key="3">
    <source>
        <dbReference type="ARBA" id="ARBA00022553"/>
    </source>
</evidence>
<dbReference type="InterPro" id="IPR036890">
    <property type="entry name" value="HATPase_C_sf"/>
</dbReference>
<dbReference type="InterPro" id="IPR013767">
    <property type="entry name" value="PAS_fold"/>
</dbReference>
<evidence type="ECO:0000256" key="5">
    <source>
        <dbReference type="ARBA" id="ARBA00022741"/>
    </source>
</evidence>
<dbReference type="InterPro" id="IPR036097">
    <property type="entry name" value="HisK_dim/P_sf"/>
</dbReference>
<dbReference type="KEGG" id="sya:A6768_08205"/>
<dbReference type="InterPro" id="IPR005467">
    <property type="entry name" value="His_kinase_dom"/>
</dbReference>
<feature type="domain" description="PAS" evidence="11">
    <location>
        <begin position="9"/>
        <end position="81"/>
    </location>
</feature>
<evidence type="ECO:0000256" key="6">
    <source>
        <dbReference type="ARBA" id="ARBA00022777"/>
    </source>
</evidence>
<dbReference type="InterPro" id="IPR000014">
    <property type="entry name" value="PAS"/>
</dbReference>
<accession>A0A291MYK9</accession>
<dbReference type="Gene3D" id="2.10.70.100">
    <property type="match status" value="1"/>
</dbReference>
<dbReference type="InterPro" id="IPR035965">
    <property type="entry name" value="PAS-like_dom_sf"/>
</dbReference>
<dbReference type="PROSITE" id="PS50109">
    <property type="entry name" value="HIS_KIN"/>
    <property type="match status" value="1"/>
</dbReference>
<keyword evidence="5" id="KW-0547">Nucleotide-binding</keyword>
<gene>
    <name evidence="12" type="ORF">A6768_08205</name>
</gene>
<feature type="region of interest" description="Disordered" evidence="9">
    <location>
        <begin position="1"/>
        <end position="22"/>
    </location>
</feature>
<reference evidence="12 13" key="1">
    <citation type="submission" date="2017-10" db="EMBL/GenBank/DDBJ databases">
        <title>Sphingobium yanoikuyae S72.</title>
        <authorList>
            <person name="Sanchez E."/>
            <person name="Bustos P."/>
            <person name="Mendoza P."/>
            <person name="Guo X."/>
            <person name="Mendoza A."/>
        </authorList>
    </citation>
    <scope>NUCLEOTIDE SEQUENCE [LARGE SCALE GENOMIC DNA]</scope>
    <source>
        <strain evidence="12 13">S72</strain>
    </source>
</reference>
<dbReference type="SMART" id="SM00387">
    <property type="entry name" value="HATPase_c"/>
    <property type="match status" value="1"/>
</dbReference>
<evidence type="ECO:0000256" key="7">
    <source>
        <dbReference type="ARBA" id="ARBA00022840"/>
    </source>
</evidence>
<keyword evidence="8" id="KW-0902">Two-component regulatory system</keyword>
<keyword evidence="4" id="KW-0808">Transferase</keyword>
<keyword evidence="3" id="KW-0597">Phosphoprotein</keyword>
<dbReference type="Proteomes" id="UP000219422">
    <property type="component" value="Chromosome"/>
</dbReference>
<protein>
    <recommendedName>
        <fullName evidence="2">histidine kinase</fullName>
        <ecNumber evidence="2">2.7.13.3</ecNumber>
    </recommendedName>
</protein>
<dbReference type="CDD" id="cd00130">
    <property type="entry name" value="PAS"/>
    <property type="match status" value="2"/>
</dbReference>
<keyword evidence="6" id="KW-0418">Kinase</keyword>
<dbReference type="Pfam" id="PF02518">
    <property type="entry name" value="HATPase_c"/>
    <property type="match status" value="1"/>
</dbReference>
<keyword evidence="7" id="KW-0067">ATP-binding</keyword>
<dbReference type="EC" id="2.7.13.3" evidence="2"/>
<dbReference type="PROSITE" id="PS50112">
    <property type="entry name" value="PAS"/>
    <property type="match status" value="1"/>
</dbReference>
<name>A0A291MYK9_SPHYA</name>
<dbReference type="InterPro" id="IPR003594">
    <property type="entry name" value="HATPase_dom"/>
</dbReference>
<evidence type="ECO:0000256" key="9">
    <source>
        <dbReference type="SAM" id="MobiDB-lite"/>
    </source>
</evidence>
<dbReference type="SUPFAM" id="SSF55874">
    <property type="entry name" value="ATPase domain of HSP90 chaperone/DNA topoisomerase II/histidine kinase"/>
    <property type="match status" value="1"/>
</dbReference>
<dbReference type="GO" id="GO:0000155">
    <property type="term" value="F:phosphorelay sensor kinase activity"/>
    <property type="evidence" value="ECO:0007669"/>
    <property type="project" value="InterPro"/>
</dbReference>
<sequence length="495" mass="53919">MRQRTDQDFSARSRNAPEHPSLHDATIVSTTDGVISNWDAGAERIFGLSAGDAVGRKRDEVLRPIFKDAIAQVEEDLATDGLWVGDVVYESVGGAPLQVRSTMRLVQEGDRSLLVEGLLVLSARHQAQAERRRNEIGYLEEAQRLAKTGVFSWNMVSGEIYWSEETYRMCGIVPGTPLSIPLIAENVHPEDLPQFRIAVRSMMADCSGIDSQHRMIHPNGSIRHIHMIGHFLAQQPNQFVGAVIDATERVTALAELERLRAQFAHASRVATLGELAASIAHEVDQPLAAIATNAAAARRFLGHPEPDLERLRSLNERIGLNARRASDIVSRVRRMARRGETDLETLEFEAVIREAIAFVSHDLSNHQVALHLEMPEAPSLVVGDRVQIQQVIVNLLMNASQALGGVQDAPKAITVGCWADDGMLTVAVSDNGPGIAQDDLDRLFDGFFTTKKAGLGIGLSICRTIVEAHGGAIIARNQPAGGACFEFTLPVSAVD</sequence>
<evidence type="ECO:0000313" key="12">
    <source>
        <dbReference type="EMBL" id="ATI79990.1"/>
    </source>
</evidence>
<dbReference type="InterPro" id="IPR013655">
    <property type="entry name" value="PAS_fold_3"/>
</dbReference>
<dbReference type="EMBL" id="CP023741">
    <property type="protein sequence ID" value="ATI79990.1"/>
    <property type="molecule type" value="Genomic_DNA"/>
</dbReference>
<dbReference type="PRINTS" id="PR00344">
    <property type="entry name" value="BCTRLSENSOR"/>
</dbReference>
<dbReference type="Gene3D" id="1.10.287.130">
    <property type="match status" value="1"/>
</dbReference>
<organism evidence="12 13">
    <name type="scientific">Sphingobium yanoikuyae</name>
    <name type="common">Sphingomonas yanoikuyae</name>
    <dbReference type="NCBI Taxonomy" id="13690"/>
    <lineage>
        <taxon>Bacteria</taxon>
        <taxon>Pseudomonadati</taxon>
        <taxon>Pseudomonadota</taxon>
        <taxon>Alphaproteobacteria</taxon>
        <taxon>Sphingomonadales</taxon>
        <taxon>Sphingomonadaceae</taxon>
        <taxon>Sphingobium</taxon>
    </lineage>
</organism>
<dbReference type="SUPFAM" id="SSF55785">
    <property type="entry name" value="PYP-like sensor domain (PAS domain)"/>
    <property type="match status" value="2"/>
</dbReference>
<dbReference type="SMART" id="SM00388">
    <property type="entry name" value="HisKA"/>
    <property type="match status" value="1"/>
</dbReference>
<dbReference type="SUPFAM" id="SSF47384">
    <property type="entry name" value="Homodimeric domain of signal transducing histidine kinase"/>
    <property type="match status" value="1"/>
</dbReference>
<dbReference type="GO" id="GO:0042802">
    <property type="term" value="F:identical protein binding"/>
    <property type="evidence" value="ECO:0007669"/>
    <property type="project" value="UniProtKB-ARBA"/>
</dbReference>
<dbReference type="Pfam" id="PF00989">
    <property type="entry name" value="PAS"/>
    <property type="match status" value="1"/>
</dbReference>
<dbReference type="InterPro" id="IPR003661">
    <property type="entry name" value="HisK_dim/P_dom"/>
</dbReference>
<evidence type="ECO:0000259" key="10">
    <source>
        <dbReference type="PROSITE" id="PS50109"/>
    </source>
</evidence>
<dbReference type="Gene3D" id="3.30.565.10">
    <property type="entry name" value="Histidine kinase-like ATPase, C-terminal domain"/>
    <property type="match status" value="1"/>
</dbReference>
<comment type="catalytic activity">
    <reaction evidence="1">
        <text>ATP + protein L-histidine = ADP + protein N-phospho-L-histidine.</text>
        <dbReference type="EC" id="2.7.13.3"/>
    </reaction>
</comment>
<dbReference type="GO" id="GO:0005524">
    <property type="term" value="F:ATP binding"/>
    <property type="evidence" value="ECO:0007669"/>
    <property type="project" value="UniProtKB-KW"/>
</dbReference>
<proteinExistence type="predicted"/>
<dbReference type="PANTHER" id="PTHR43065:SF10">
    <property type="entry name" value="PEROXIDE STRESS-ACTIVATED HISTIDINE KINASE MAK3"/>
    <property type="match status" value="1"/>
</dbReference>